<dbReference type="VEuPathDB" id="FungiDB:KRP23_14280"/>
<evidence type="ECO:0000256" key="3">
    <source>
        <dbReference type="ARBA" id="ARBA00022692"/>
    </source>
</evidence>
<dbReference type="GO" id="GO:0000139">
    <property type="term" value="C:Golgi membrane"/>
    <property type="evidence" value="ECO:0000318"/>
    <property type="project" value="GO_Central"/>
</dbReference>
<dbReference type="Pfam" id="PF00069">
    <property type="entry name" value="Pkinase"/>
    <property type="match status" value="1"/>
</dbReference>
<evidence type="ECO:0000256" key="1">
    <source>
        <dbReference type="ARBA" id="ARBA00004141"/>
    </source>
</evidence>
<keyword evidence="4 6" id="KW-1133">Transmembrane helix</keyword>
<dbReference type="AlphaFoldDB" id="H3HDR0"/>
<dbReference type="InterPro" id="IPR000719">
    <property type="entry name" value="Prot_kinase_dom"/>
</dbReference>
<evidence type="ECO:0000256" key="6">
    <source>
        <dbReference type="SAM" id="Phobius"/>
    </source>
</evidence>
<feature type="transmembrane region" description="Helical" evidence="6">
    <location>
        <begin position="686"/>
        <end position="707"/>
    </location>
</feature>
<comment type="similarity">
    <text evidence="2">Belongs to the unc-50 family.</text>
</comment>
<dbReference type="HOGENOM" id="CLU_394069_0_0_1"/>
<evidence type="ECO:0000313" key="8">
    <source>
        <dbReference type="EnsemblProtists" id="Phyra96378"/>
    </source>
</evidence>
<reference evidence="9" key="1">
    <citation type="journal article" date="2006" name="Science">
        <title>Phytophthora genome sequences uncover evolutionary origins and mechanisms of pathogenesis.</title>
        <authorList>
            <person name="Tyler B.M."/>
            <person name="Tripathy S."/>
            <person name="Zhang X."/>
            <person name="Dehal P."/>
            <person name="Jiang R.H."/>
            <person name="Aerts A."/>
            <person name="Arredondo F.D."/>
            <person name="Baxter L."/>
            <person name="Bensasson D."/>
            <person name="Beynon J.L."/>
            <person name="Chapman J."/>
            <person name="Damasceno C.M."/>
            <person name="Dorrance A.E."/>
            <person name="Dou D."/>
            <person name="Dickerman A.W."/>
            <person name="Dubchak I.L."/>
            <person name="Garbelotto M."/>
            <person name="Gijzen M."/>
            <person name="Gordon S.G."/>
            <person name="Govers F."/>
            <person name="Grunwald N.J."/>
            <person name="Huang W."/>
            <person name="Ivors K.L."/>
            <person name="Jones R.W."/>
            <person name="Kamoun S."/>
            <person name="Krampis K."/>
            <person name="Lamour K.H."/>
            <person name="Lee M.K."/>
            <person name="McDonald W.H."/>
            <person name="Medina M."/>
            <person name="Meijer H.J."/>
            <person name="Nordberg E.K."/>
            <person name="Maclean D.J."/>
            <person name="Ospina-Giraldo M.D."/>
            <person name="Morris P.F."/>
            <person name="Phuntumart V."/>
            <person name="Putnam N.H."/>
            <person name="Rash S."/>
            <person name="Rose J.K."/>
            <person name="Sakihama Y."/>
            <person name="Salamov A.A."/>
            <person name="Savidor A."/>
            <person name="Scheuring C.F."/>
            <person name="Smith B.M."/>
            <person name="Sobral B.W."/>
            <person name="Terry A."/>
            <person name="Torto-Alalibo T.A."/>
            <person name="Win J."/>
            <person name="Xu Z."/>
            <person name="Zhang H."/>
            <person name="Grigoriev I.V."/>
            <person name="Rokhsar D.S."/>
            <person name="Boore J.L."/>
        </authorList>
    </citation>
    <scope>NUCLEOTIDE SEQUENCE [LARGE SCALE GENOMIC DNA]</scope>
    <source>
        <strain evidence="9">Pr102</strain>
    </source>
</reference>
<reference evidence="8" key="2">
    <citation type="submission" date="2015-06" db="UniProtKB">
        <authorList>
            <consortium name="EnsemblProtists"/>
        </authorList>
    </citation>
    <scope>IDENTIFICATION</scope>
    <source>
        <strain evidence="8">Pr102</strain>
    </source>
</reference>
<dbReference type="PANTHER" id="PTHR12841">
    <property type="entry name" value="PROTEIN UNC-50 HOMOLOG"/>
    <property type="match status" value="1"/>
</dbReference>
<sequence>MAPEVLEGKDYSFSSDVWALGCVLYELCTGKPPFTANNTPQLLNKICHGDYIPIQKRGNLATSRLPTLVASMLSARPERRPSLDQILRDSLARIQMRRYCVDRLRSTSMTDEERRVMMQQMTALAARERERQEHIVFALEKLQQLRLQLPASKANLGRSNSVPKELGFTGIPRPGVPLTGMAKSFTSRRPPAMQSVAASQAIPCYPPFASAPGSHAKLHQMTAFVVSWEDVVAPMSFLAKRVGLRPTRSSLEAAKVAYLQDRYLQQALASVEEEAIELLRTTAAMGPVFVVTEKSARYMEITCAAFFPRLAHWLANADLATATNTEFYRVRVICTIVVCDAHGASSSAAGELMKAQQQLQRRESGTLGLVSISAAATNEAASVRACDVAPHLIPKAVHVPGGDPSSALNLEHFFAQLRTLQGYVVLAAGHATAFSMTLHLKLLPPSCFAMLSPVTQAEASTSIDMNSRLHKKKSGADVFRSCSAFPEYFARVLDYRQMDVDATFYQMVTLCVQPAKVYKSAYYRKQTKNRWARDDPAFAVIQFAFLLVATVAWAVAFRVDSAAKLASLLFHAVVVEWLGFGLVISTLCWWIANHQLRQRNQGMGDALYVEQRVEWQFAFDIHCNSFFIMFLFLYVLQFLLAPMLASDSFLMLVVGNLLYSLGWGFYTYITFLGYMALPFLHRTEQLLFPLIVILALFISTVVLQAVFGAQINFVHISTHYYYAP</sequence>
<accession>H3HDR0</accession>
<evidence type="ECO:0000256" key="2">
    <source>
        <dbReference type="ARBA" id="ARBA00006293"/>
    </source>
</evidence>
<dbReference type="VEuPathDB" id="FungiDB:KRP22_14547"/>
<dbReference type="GO" id="GO:0005524">
    <property type="term" value="F:ATP binding"/>
    <property type="evidence" value="ECO:0007669"/>
    <property type="project" value="InterPro"/>
</dbReference>
<organism evidence="8 9">
    <name type="scientific">Phytophthora ramorum</name>
    <name type="common">Sudden oak death agent</name>
    <dbReference type="NCBI Taxonomy" id="164328"/>
    <lineage>
        <taxon>Eukaryota</taxon>
        <taxon>Sar</taxon>
        <taxon>Stramenopiles</taxon>
        <taxon>Oomycota</taxon>
        <taxon>Peronosporomycetes</taxon>
        <taxon>Peronosporales</taxon>
        <taxon>Peronosporaceae</taxon>
        <taxon>Phytophthora</taxon>
    </lineage>
</organism>
<dbReference type="GO" id="GO:0004672">
    <property type="term" value="F:protein kinase activity"/>
    <property type="evidence" value="ECO:0007669"/>
    <property type="project" value="InterPro"/>
</dbReference>
<dbReference type="PANTHER" id="PTHR12841:SF6">
    <property type="entry name" value="PROTEIN UNC-50 HOMOLOG"/>
    <property type="match status" value="1"/>
</dbReference>
<dbReference type="VEuPathDB" id="FungiDB:KRP22_14546"/>
<evidence type="ECO:0000313" key="9">
    <source>
        <dbReference type="Proteomes" id="UP000005238"/>
    </source>
</evidence>
<dbReference type="InterPro" id="IPR007881">
    <property type="entry name" value="UNC-50"/>
</dbReference>
<feature type="domain" description="Protein kinase" evidence="7">
    <location>
        <begin position="1"/>
        <end position="92"/>
    </location>
</feature>
<keyword evidence="3 6" id="KW-0812">Transmembrane</keyword>
<feature type="transmembrane region" description="Helical" evidence="6">
    <location>
        <begin position="568"/>
        <end position="592"/>
    </location>
</feature>
<dbReference type="SUPFAM" id="SSF56112">
    <property type="entry name" value="Protein kinase-like (PK-like)"/>
    <property type="match status" value="1"/>
</dbReference>
<dbReference type="EnsemblProtists" id="Phyra96378">
    <property type="protein sequence ID" value="Phyra96378"/>
    <property type="gene ID" value="Phyra96378"/>
</dbReference>
<proteinExistence type="inferred from homology"/>
<feature type="transmembrane region" description="Helical" evidence="6">
    <location>
        <begin position="626"/>
        <end position="645"/>
    </location>
</feature>
<dbReference type="InParanoid" id="H3HDR0"/>
<dbReference type="InterPro" id="IPR011009">
    <property type="entry name" value="Kinase-like_dom_sf"/>
</dbReference>
<dbReference type="VEuPathDB" id="FungiDB:KRP22_14548"/>
<dbReference type="eggNOG" id="KOG0589">
    <property type="taxonomic scope" value="Eukaryota"/>
</dbReference>
<dbReference type="EMBL" id="DS566071">
    <property type="status" value="NOT_ANNOTATED_CDS"/>
    <property type="molecule type" value="Genomic_DNA"/>
</dbReference>
<comment type="subcellular location">
    <subcellularLocation>
        <location evidence="1">Membrane</location>
        <topology evidence="1">Multi-pass membrane protein</topology>
    </subcellularLocation>
</comment>
<evidence type="ECO:0000259" key="7">
    <source>
        <dbReference type="PROSITE" id="PS50011"/>
    </source>
</evidence>
<protein>
    <recommendedName>
        <fullName evidence="7">Protein kinase domain-containing protein</fullName>
    </recommendedName>
</protein>
<dbReference type="VEuPathDB" id="FungiDB:KRP23_14278"/>
<feature type="transmembrane region" description="Helical" evidence="6">
    <location>
        <begin position="657"/>
        <end position="680"/>
    </location>
</feature>
<dbReference type="VEuPathDB" id="FungiDB:KRP23_14279"/>
<evidence type="ECO:0000256" key="5">
    <source>
        <dbReference type="ARBA" id="ARBA00023136"/>
    </source>
</evidence>
<dbReference type="STRING" id="164328.H3HDR0"/>
<name>H3HDR0_PHYRM</name>
<feature type="transmembrane region" description="Helical" evidence="6">
    <location>
        <begin position="537"/>
        <end position="556"/>
    </location>
</feature>
<keyword evidence="5 6" id="KW-0472">Membrane</keyword>
<evidence type="ECO:0000256" key="4">
    <source>
        <dbReference type="ARBA" id="ARBA00022989"/>
    </source>
</evidence>
<dbReference type="PROSITE" id="PS50011">
    <property type="entry name" value="PROTEIN_KINASE_DOM"/>
    <property type="match status" value="1"/>
</dbReference>
<dbReference type="Proteomes" id="UP000005238">
    <property type="component" value="Unassembled WGS sequence"/>
</dbReference>
<dbReference type="eggNOG" id="KOG3012">
    <property type="taxonomic scope" value="Eukaryota"/>
</dbReference>
<dbReference type="Gene3D" id="1.10.510.10">
    <property type="entry name" value="Transferase(Phosphotransferase) domain 1"/>
    <property type="match status" value="1"/>
</dbReference>
<dbReference type="Pfam" id="PF05216">
    <property type="entry name" value="UNC-50"/>
    <property type="match status" value="1"/>
</dbReference>
<keyword evidence="9" id="KW-1185">Reference proteome</keyword>
<dbReference type="OMA" id="VHISTHY"/>